<dbReference type="EMBL" id="BTGU01000521">
    <property type="protein sequence ID" value="GMN67924.1"/>
    <property type="molecule type" value="Genomic_DNA"/>
</dbReference>
<dbReference type="Proteomes" id="UP001187192">
    <property type="component" value="Unassembled WGS sequence"/>
</dbReference>
<organism evidence="1 3">
    <name type="scientific">Ficus carica</name>
    <name type="common">Common fig</name>
    <dbReference type="NCBI Taxonomy" id="3494"/>
    <lineage>
        <taxon>Eukaryota</taxon>
        <taxon>Viridiplantae</taxon>
        <taxon>Streptophyta</taxon>
        <taxon>Embryophyta</taxon>
        <taxon>Tracheophyta</taxon>
        <taxon>Spermatophyta</taxon>
        <taxon>Magnoliopsida</taxon>
        <taxon>eudicotyledons</taxon>
        <taxon>Gunneridae</taxon>
        <taxon>Pentapetalae</taxon>
        <taxon>rosids</taxon>
        <taxon>fabids</taxon>
        <taxon>Rosales</taxon>
        <taxon>Moraceae</taxon>
        <taxon>Ficeae</taxon>
        <taxon>Ficus</taxon>
    </lineage>
</organism>
<accession>A0AA88JBE5</accession>
<evidence type="ECO:0008006" key="4">
    <source>
        <dbReference type="Google" id="ProtNLM"/>
    </source>
</evidence>
<dbReference type="Pfam" id="PF08284">
    <property type="entry name" value="RVP_2"/>
    <property type="match status" value="1"/>
</dbReference>
<reference evidence="1" key="1">
    <citation type="submission" date="2023-07" db="EMBL/GenBank/DDBJ databases">
        <title>draft genome sequence of fig (Ficus carica).</title>
        <authorList>
            <person name="Takahashi T."/>
            <person name="Nishimura K."/>
        </authorList>
    </citation>
    <scope>NUCLEOTIDE SEQUENCE</scope>
</reference>
<keyword evidence="3" id="KW-1185">Reference proteome</keyword>
<name>A0AA88JBE5_FICCA</name>
<comment type="caution">
    <text evidence="1">The sequence shown here is derived from an EMBL/GenBank/DDBJ whole genome shotgun (WGS) entry which is preliminary data.</text>
</comment>
<protein>
    <recommendedName>
        <fullName evidence="4">Reverse transcriptase domain-containing protein</fullName>
    </recommendedName>
</protein>
<evidence type="ECO:0000313" key="1">
    <source>
        <dbReference type="EMBL" id="GMN67924.1"/>
    </source>
</evidence>
<dbReference type="EMBL" id="BTGU01000522">
    <property type="protein sequence ID" value="GMN67938.1"/>
    <property type="molecule type" value="Genomic_DNA"/>
</dbReference>
<evidence type="ECO:0000313" key="2">
    <source>
        <dbReference type="EMBL" id="GMN67938.1"/>
    </source>
</evidence>
<proteinExistence type="predicted"/>
<dbReference type="AlphaFoldDB" id="A0AA88JBE5"/>
<gene>
    <name evidence="1" type="ORF">TIFTF001_036988</name>
    <name evidence="2" type="ORF">TIFTF001_036993</name>
</gene>
<evidence type="ECO:0000313" key="3">
    <source>
        <dbReference type="Proteomes" id="UP001187192"/>
    </source>
</evidence>
<sequence>MLPTMVNRGITLKRRITKVLGVIIIPCARNVERSILVFVEWGQMPAVFVARKATMPGIIEGPSIAQGRFEAPELQARIYTYTKGDVEAGTSNVVTGQISITTFDAITLFDSGATHSFVSKEFAQKLRRGAVKLD</sequence>